<feature type="active site" evidence="5">
    <location>
        <position position="267"/>
    </location>
</feature>
<dbReference type="InterPro" id="IPR011013">
    <property type="entry name" value="Gal_mutarotase_sf_dom"/>
</dbReference>
<comment type="similarity">
    <text evidence="2 4">Belongs to the glucose-6-phosphate 1-epimerase family.</text>
</comment>
<organism evidence="6 7">
    <name type="scientific">Bifidobacterium cebidarum</name>
    <dbReference type="NCBI Taxonomy" id="2650773"/>
    <lineage>
        <taxon>Bacteria</taxon>
        <taxon>Bacillati</taxon>
        <taxon>Actinomycetota</taxon>
        <taxon>Actinomycetes</taxon>
        <taxon>Bifidobacteriales</taxon>
        <taxon>Bifidobacteriaceae</taxon>
        <taxon>Bifidobacterium</taxon>
    </lineage>
</organism>
<dbReference type="InterPro" id="IPR025532">
    <property type="entry name" value="G6P_1-epimerase"/>
</dbReference>
<dbReference type="Pfam" id="PF01263">
    <property type="entry name" value="Aldose_epim"/>
    <property type="match status" value="1"/>
</dbReference>
<protein>
    <recommendedName>
        <fullName evidence="4">Putative glucose-6-phosphate 1-epimerase</fullName>
        <ecNumber evidence="4">5.1.3.15</ecNumber>
    </recommendedName>
</protein>
<sequence length="293" mass="31489">MSNGFALRNLNNSHGSAAVSDYGAHVLRWRPAGQSEDVVWSPSSVILTDNKAIVGGVPIVFPWFGPGFADGHGLGKKPNHGFGRIRTWKLDAESFSHEYAHYTLDSADLESGDLPWLEPAQVGEGAPVPQFHADFEVHATDTLTVTFTVANTGTVPFSYEAALHTYFHVSDVAQVRLSGLGGANYADATDGFKPCVQSDPDVTFNGTVDRVYESDGTLELHDAGLQRTIRIAKSGSAQTVVWNPGKPYGTFVNDETAGEWREFICAEAANCREHAVVLTPGESHALSQSLSVA</sequence>
<proteinExistence type="inferred from homology"/>
<dbReference type="AlphaFoldDB" id="A0A6I1GHN9"/>
<dbReference type="GO" id="GO:0005975">
    <property type="term" value="P:carbohydrate metabolic process"/>
    <property type="evidence" value="ECO:0007669"/>
    <property type="project" value="InterPro"/>
</dbReference>
<accession>A0A6I1GHN9</accession>
<evidence type="ECO:0000256" key="4">
    <source>
        <dbReference type="PIRNR" id="PIRNR016020"/>
    </source>
</evidence>
<feature type="active site" evidence="5">
    <location>
        <position position="164"/>
    </location>
</feature>
<dbReference type="InterPro" id="IPR014718">
    <property type="entry name" value="GH-type_carb-bd"/>
</dbReference>
<dbReference type="Gene3D" id="2.70.98.10">
    <property type="match status" value="1"/>
</dbReference>
<dbReference type="GO" id="GO:0047938">
    <property type="term" value="F:glucose-6-phosphate 1-epimerase activity"/>
    <property type="evidence" value="ECO:0007669"/>
    <property type="project" value="UniProtKB-UniRule"/>
</dbReference>
<evidence type="ECO:0000256" key="1">
    <source>
        <dbReference type="ARBA" id="ARBA00001096"/>
    </source>
</evidence>
<evidence type="ECO:0000313" key="6">
    <source>
        <dbReference type="EMBL" id="KAB7788899.1"/>
    </source>
</evidence>
<evidence type="ECO:0000256" key="5">
    <source>
        <dbReference type="PIRSR" id="PIRSR016020-1"/>
    </source>
</evidence>
<dbReference type="GO" id="GO:0030246">
    <property type="term" value="F:carbohydrate binding"/>
    <property type="evidence" value="ECO:0007669"/>
    <property type="project" value="UniProtKB-UniRule"/>
</dbReference>
<dbReference type="CDD" id="cd09020">
    <property type="entry name" value="D-hex-6-P-epi_like"/>
    <property type="match status" value="1"/>
</dbReference>
<dbReference type="EMBL" id="WBVS01000002">
    <property type="protein sequence ID" value="KAB7788899.1"/>
    <property type="molecule type" value="Genomic_DNA"/>
</dbReference>
<comment type="catalytic activity">
    <reaction evidence="1">
        <text>alpha-D-glucose 6-phosphate = beta-D-glucose 6-phosphate</text>
        <dbReference type="Rhea" id="RHEA:16249"/>
        <dbReference type="ChEBI" id="CHEBI:58225"/>
        <dbReference type="ChEBI" id="CHEBI:58247"/>
        <dbReference type="EC" id="5.1.3.15"/>
    </reaction>
</comment>
<evidence type="ECO:0000256" key="3">
    <source>
        <dbReference type="ARBA" id="ARBA00023235"/>
    </source>
</evidence>
<dbReference type="PANTHER" id="PTHR11122">
    <property type="entry name" value="APOSPORY-ASSOCIATED PROTEIN C-RELATED"/>
    <property type="match status" value="1"/>
</dbReference>
<dbReference type="Proteomes" id="UP000468413">
    <property type="component" value="Unassembled WGS sequence"/>
</dbReference>
<evidence type="ECO:0000313" key="7">
    <source>
        <dbReference type="Proteomes" id="UP000468413"/>
    </source>
</evidence>
<name>A0A6I1GHN9_9BIFI</name>
<dbReference type="SUPFAM" id="SSF74650">
    <property type="entry name" value="Galactose mutarotase-like"/>
    <property type="match status" value="1"/>
</dbReference>
<dbReference type="PIRSF" id="PIRSF016020">
    <property type="entry name" value="PHexose_mutarotase"/>
    <property type="match status" value="1"/>
</dbReference>
<dbReference type="RefSeq" id="WP_152209256.1">
    <property type="nucleotide sequence ID" value="NZ_WBVS01000002.1"/>
</dbReference>
<evidence type="ECO:0000256" key="2">
    <source>
        <dbReference type="ARBA" id="ARBA00005866"/>
    </source>
</evidence>
<gene>
    <name evidence="6" type="ORF">F7D08_0633</name>
</gene>
<dbReference type="InterPro" id="IPR008183">
    <property type="entry name" value="Aldose_1/G6P_1-epimerase"/>
</dbReference>
<comment type="caution">
    <text evidence="6">The sequence shown here is derived from an EMBL/GenBank/DDBJ whole genome shotgun (WGS) entry which is preliminary data.</text>
</comment>
<reference evidence="6 7" key="1">
    <citation type="submission" date="2019-09" db="EMBL/GenBank/DDBJ databases">
        <title>Characterization of the phylogenetic diversity of two novel species belonging to the genus Bifidobacterium: Bifidobacterium cebidarum sp. nov. and Bifidobacterium leontopitheci sp. nov.</title>
        <authorList>
            <person name="Lugli G.A."/>
            <person name="Duranti S."/>
            <person name="Milani C."/>
            <person name="Turroni F."/>
            <person name="Ventura M."/>
        </authorList>
    </citation>
    <scope>NUCLEOTIDE SEQUENCE [LARGE SCALE GENOMIC DNA]</scope>
    <source>
        <strain evidence="6 7">LMG 31469</strain>
    </source>
</reference>
<keyword evidence="7" id="KW-1185">Reference proteome</keyword>
<dbReference type="PANTHER" id="PTHR11122:SF13">
    <property type="entry name" value="GLUCOSE-6-PHOSPHATE 1-EPIMERASE"/>
    <property type="match status" value="1"/>
</dbReference>
<keyword evidence="3 4" id="KW-0413">Isomerase</keyword>
<dbReference type="EC" id="5.1.3.15" evidence="4"/>